<proteinExistence type="predicted"/>
<accession>A0AAX3BAD4</accession>
<dbReference type="AlphaFoldDB" id="A0AAX3BAD4"/>
<dbReference type="KEGG" id="taqu:KDW03_06450"/>
<gene>
    <name evidence="2" type="ORF">KDW03_06450</name>
</gene>
<keyword evidence="3" id="KW-1185">Reference proteome</keyword>
<organism evidence="2 3">
    <name type="scientific">Thermospira aquatica</name>
    <dbReference type="NCBI Taxonomy" id="2828656"/>
    <lineage>
        <taxon>Bacteria</taxon>
        <taxon>Pseudomonadati</taxon>
        <taxon>Spirochaetota</taxon>
        <taxon>Spirochaetia</taxon>
        <taxon>Brevinematales</taxon>
        <taxon>Thermospiraceae</taxon>
        <taxon>Thermospira</taxon>
    </lineage>
</organism>
<dbReference type="RefSeq" id="WP_271434273.1">
    <property type="nucleotide sequence ID" value="NZ_CP073355.1"/>
</dbReference>
<evidence type="ECO:0008006" key="4">
    <source>
        <dbReference type="Google" id="ProtNLM"/>
    </source>
</evidence>
<evidence type="ECO:0000313" key="2">
    <source>
        <dbReference type="EMBL" id="URA09146.1"/>
    </source>
</evidence>
<evidence type="ECO:0000313" key="3">
    <source>
        <dbReference type="Proteomes" id="UP001056539"/>
    </source>
</evidence>
<protein>
    <recommendedName>
        <fullName evidence="4">DUF4304 domain-containing protein</fullName>
    </recommendedName>
</protein>
<feature type="coiled-coil region" evidence="1">
    <location>
        <begin position="106"/>
        <end position="145"/>
    </location>
</feature>
<keyword evidence="1" id="KW-0175">Coiled coil</keyword>
<dbReference type="Proteomes" id="UP001056539">
    <property type="component" value="Chromosome"/>
</dbReference>
<sequence>MKDNIFDLFISRECNFLITEYGFKLIGIQHSHSFGNAVATFESDLLILRIVKDREQYSFEFMGKLDKKNDWYDLDIILLAIEGATKYPSEKRKVNIEDLYDPAKQIQKARKNIAILRTKMSEIINLFKEDKIEESIDKMNKLRNQRAKILFG</sequence>
<reference evidence="2" key="1">
    <citation type="submission" date="2021-04" db="EMBL/GenBank/DDBJ databases">
        <authorList>
            <person name="Postec A."/>
        </authorList>
    </citation>
    <scope>NUCLEOTIDE SEQUENCE</scope>
    <source>
        <strain evidence="2">F1F22</strain>
    </source>
</reference>
<name>A0AAX3BAD4_9SPIR</name>
<evidence type="ECO:0000256" key="1">
    <source>
        <dbReference type="SAM" id="Coils"/>
    </source>
</evidence>
<dbReference type="EMBL" id="CP073355">
    <property type="protein sequence ID" value="URA09146.1"/>
    <property type="molecule type" value="Genomic_DNA"/>
</dbReference>
<reference evidence="2" key="2">
    <citation type="submission" date="2022-06" db="EMBL/GenBank/DDBJ databases">
        <title>Thermospira aquatica gen. nov., sp. nov.</title>
        <authorList>
            <person name="Ben Ali Gam Z."/>
            <person name="Labat M."/>
        </authorList>
    </citation>
    <scope>NUCLEOTIDE SEQUENCE</scope>
    <source>
        <strain evidence="2">F1F22</strain>
    </source>
</reference>